<evidence type="ECO:0000256" key="3">
    <source>
        <dbReference type="SAM" id="SignalP"/>
    </source>
</evidence>
<gene>
    <name evidence="4" type="ORF">LSUE1_G000854</name>
</gene>
<dbReference type="CDD" id="cd23508">
    <property type="entry name" value="hydrophobin_II"/>
    <property type="match status" value="1"/>
</dbReference>
<accession>A0A8T9CHG6</accession>
<dbReference type="PANTHER" id="PTHR42341:SF1">
    <property type="entry name" value="HYDROPHOBIN"/>
    <property type="match status" value="1"/>
</dbReference>
<sequence length="93" mass="9703">MQLSLISIFALGGFFTNTFANPLVLRGSLCSGLGTPQCCDISVDGILNLKRASRNSEQSYSVAGFKSVCQKNGQRAACCTLPLAGDGLLCPDA</sequence>
<evidence type="ECO:0000313" key="4">
    <source>
        <dbReference type="EMBL" id="TVY83194.1"/>
    </source>
</evidence>
<dbReference type="Proteomes" id="UP000469558">
    <property type="component" value="Unassembled WGS sequence"/>
</dbReference>
<feature type="chain" id="PRO_5035867029" description="Hydrophobin" evidence="3">
    <location>
        <begin position="21"/>
        <end position="93"/>
    </location>
</feature>
<comment type="caution">
    <text evidence="4">The sequence shown here is derived from an EMBL/GenBank/DDBJ whole genome shotgun (WGS) entry which is preliminary data.</text>
</comment>
<keyword evidence="5" id="KW-1185">Reference proteome</keyword>
<organism evidence="4 5">
    <name type="scientific">Lachnellula suecica</name>
    <dbReference type="NCBI Taxonomy" id="602035"/>
    <lineage>
        <taxon>Eukaryota</taxon>
        <taxon>Fungi</taxon>
        <taxon>Dikarya</taxon>
        <taxon>Ascomycota</taxon>
        <taxon>Pezizomycotina</taxon>
        <taxon>Leotiomycetes</taxon>
        <taxon>Helotiales</taxon>
        <taxon>Lachnaceae</taxon>
        <taxon>Lachnellula</taxon>
    </lineage>
</organism>
<reference evidence="4 5" key="1">
    <citation type="submission" date="2018-05" db="EMBL/GenBank/DDBJ databases">
        <title>Genome sequencing and assembly of the regulated plant pathogen Lachnellula willkommii and related sister species for the development of diagnostic species identification markers.</title>
        <authorList>
            <person name="Giroux E."/>
            <person name="Bilodeau G."/>
        </authorList>
    </citation>
    <scope>NUCLEOTIDE SEQUENCE [LARGE SCALE GENOMIC DNA]</scope>
    <source>
        <strain evidence="4 5">CBS 268.59</strain>
    </source>
</reference>
<evidence type="ECO:0000256" key="1">
    <source>
        <dbReference type="ARBA" id="ARBA00009576"/>
    </source>
</evidence>
<dbReference type="PANTHER" id="PTHR42341">
    <property type="entry name" value="HYDROPHOBIN"/>
    <property type="match status" value="1"/>
</dbReference>
<dbReference type="Pfam" id="PF06766">
    <property type="entry name" value="Hydrophobin_2"/>
    <property type="match status" value="1"/>
</dbReference>
<dbReference type="AlphaFoldDB" id="A0A8T9CHG6"/>
<dbReference type="InterPro" id="IPR010636">
    <property type="entry name" value="Class_II_hydrophobin"/>
</dbReference>
<keyword evidence="2" id="KW-1015">Disulfide bond</keyword>
<evidence type="ECO:0000313" key="5">
    <source>
        <dbReference type="Proteomes" id="UP000469558"/>
    </source>
</evidence>
<dbReference type="Gene3D" id="3.20.120.10">
    <property type="entry name" value="Hydrophobin"/>
    <property type="match status" value="1"/>
</dbReference>
<dbReference type="InterPro" id="IPR036686">
    <property type="entry name" value="Class_II_Hydrophobin_sf"/>
</dbReference>
<protein>
    <recommendedName>
        <fullName evidence="6">Hydrophobin</fullName>
    </recommendedName>
</protein>
<keyword evidence="3" id="KW-0732">Signal</keyword>
<evidence type="ECO:0000256" key="2">
    <source>
        <dbReference type="ARBA" id="ARBA00023157"/>
    </source>
</evidence>
<proteinExistence type="inferred from homology"/>
<dbReference type="EMBL" id="QGMK01000220">
    <property type="protein sequence ID" value="TVY83194.1"/>
    <property type="molecule type" value="Genomic_DNA"/>
</dbReference>
<feature type="signal peptide" evidence="3">
    <location>
        <begin position="1"/>
        <end position="20"/>
    </location>
</feature>
<dbReference type="SUPFAM" id="SSF101751">
    <property type="entry name" value="Hydrophobin II, HfbII"/>
    <property type="match status" value="1"/>
</dbReference>
<dbReference type="OrthoDB" id="4500971at2759"/>
<evidence type="ECO:0008006" key="6">
    <source>
        <dbReference type="Google" id="ProtNLM"/>
    </source>
</evidence>
<name>A0A8T9CHG6_9HELO</name>
<comment type="similarity">
    <text evidence="1">Belongs to the cerato-ulmin hydrophobin family.</text>
</comment>
<dbReference type="GO" id="GO:0005576">
    <property type="term" value="C:extracellular region"/>
    <property type="evidence" value="ECO:0007669"/>
    <property type="project" value="InterPro"/>
</dbReference>